<dbReference type="EMBL" id="JAKEVZ010000028">
    <property type="protein sequence ID" value="MCF1753347.1"/>
    <property type="molecule type" value="Genomic_DNA"/>
</dbReference>
<sequence length="110" mass="12095">MANHPINIEGIDRNGLLILSDKGKTNVDPGDTVTWNIHPRSGVSAITDILRSDGVDVFSEGPSRVGNSNNWRGTIDPNIPRNSEEKYDIHFVRNGSNTVEIHDPKIVVNP</sequence>
<comment type="caution">
    <text evidence="1">The sequence shown here is derived from an EMBL/GenBank/DDBJ whole genome shotgun (WGS) entry which is preliminary data.</text>
</comment>
<organism evidence="1 2">
    <name type="scientific">Mariniradius sediminis</name>
    <dbReference type="NCBI Taxonomy" id="2909237"/>
    <lineage>
        <taxon>Bacteria</taxon>
        <taxon>Pseudomonadati</taxon>
        <taxon>Bacteroidota</taxon>
        <taxon>Cytophagia</taxon>
        <taxon>Cytophagales</taxon>
        <taxon>Cyclobacteriaceae</taxon>
        <taxon>Mariniradius</taxon>
    </lineage>
</organism>
<reference evidence="1 2" key="1">
    <citation type="submission" date="2022-01" db="EMBL/GenBank/DDBJ databases">
        <title>Mariniradius saccharolyticus sp. nov., isolated from sediment of a river.</title>
        <authorList>
            <person name="Liu H."/>
        </authorList>
    </citation>
    <scope>NUCLEOTIDE SEQUENCE [LARGE SCALE GENOMIC DNA]</scope>
    <source>
        <strain evidence="1 2">RY-2</strain>
    </source>
</reference>
<evidence type="ECO:0000313" key="1">
    <source>
        <dbReference type="EMBL" id="MCF1753347.1"/>
    </source>
</evidence>
<keyword evidence="2" id="KW-1185">Reference proteome</keyword>
<dbReference type="RefSeq" id="WP_234863145.1">
    <property type="nucleotide sequence ID" value="NZ_JAKEVZ010000028.1"/>
</dbReference>
<proteinExistence type="predicted"/>
<name>A0ABS9BZ56_9BACT</name>
<dbReference type="Proteomes" id="UP001201449">
    <property type="component" value="Unassembled WGS sequence"/>
</dbReference>
<gene>
    <name evidence="1" type="ORF">L0U89_19965</name>
</gene>
<evidence type="ECO:0008006" key="3">
    <source>
        <dbReference type="Google" id="ProtNLM"/>
    </source>
</evidence>
<evidence type="ECO:0000313" key="2">
    <source>
        <dbReference type="Proteomes" id="UP001201449"/>
    </source>
</evidence>
<protein>
    <recommendedName>
        <fullName evidence="3">Hypervirulence associated protein TUDOR domain-containing protein</fullName>
    </recommendedName>
</protein>
<accession>A0ABS9BZ56</accession>